<keyword evidence="7" id="KW-1005">Bacterial flagellum biogenesis</keyword>
<dbReference type="GO" id="GO:0015031">
    <property type="term" value="P:protein transport"/>
    <property type="evidence" value="ECO:0007669"/>
    <property type="project" value="UniProtKB-KW"/>
</dbReference>
<dbReference type="OrthoDB" id="5402017at2"/>
<gene>
    <name evidence="11" type="primary">fliJ</name>
    <name evidence="11" type="ORF">C2E25_03550</name>
</gene>
<dbReference type="NCBIfam" id="TIGR02473">
    <property type="entry name" value="flagell_FliJ"/>
    <property type="match status" value="1"/>
</dbReference>
<evidence type="ECO:0000256" key="7">
    <source>
        <dbReference type="ARBA" id="ARBA00022795"/>
    </source>
</evidence>
<dbReference type="InterPro" id="IPR053716">
    <property type="entry name" value="Flag_assembly_chemotaxis_eff"/>
</dbReference>
<dbReference type="GO" id="GO:0009288">
    <property type="term" value="C:bacterial-type flagellum"/>
    <property type="evidence" value="ECO:0007669"/>
    <property type="project" value="InterPro"/>
</dbReference>
<keyword evidence="6" id="KW-0145">Chemotaxis</keyword>
<keyword evidence="11" id="KW-0969">Cilium</keyword>
<dbReference type="RefSeq" id="WP_103114415.1">
    <property type="nucleotide sequence ID" value="NZ_PPFX01000005.1"/>
</dbReference>
<evidence type="ECO:0000256" key="4">
    <source>
        <dbReference type="ARBA" id="ARBA00022448"/>
    </source>
</evidence>
<dbReference type="GO" id="GO:0044781">
    <property type="term" value="P:bacterial-type flagellum organization"/>
    <property type="evidence" value="ECO:0007669"/>
    <property type="project" value="UniProtKB-KW"/>
</dbReference>
<evidence type="ECO:0000256" key="9">
    <source>
        <dbReference type="ARBA" id="ARBA00023136"/>
    </source>
</evidence>
<dbReference type="GO" id="GO:0006935">
    <property type="term" value="P:chemotaxis"/>
    <property type="evidence" value="ECO:0007669"/>
    <property type="project" value="UniProtKB-KW"/>
</dbReference>
<keyword evidence="8" id="KW-0653">Protein transport</keyword>
<keyword evidence="5" id="KW-1003">Cell membrane</keyword>
<protein>
    <recommendedName>
        <fullName evidence="3">Flagellar FliJ protein</fullName>
    </recommendedName>
</protein>
<evidence type="ECO:0000313" key="11">
    <source>
        <dbReference type="EMBL" id="PNU21119.1"/>
    </source>
</evidence>
<name>A0A2K2HCX7_9BACT</name>
<keyword evidence="4" id="KW-0813">Transport</keyword>
<dbReference type="AlphaFoldDB" id="A0A2K2HCX7"/>
<evidence type="ECO:0000256" key="1">
    <source>
        <dbReference type="ARBA" id="ARBA00004413"/>
    </source>
</evidence>
<evidence type="ECO:0000256" key="3">
    <source>
        <dbReference type="ARBA" id="ARBA00020392"/>
    </source>
</evidence>
<comment type="subcellular location">
    <subcellularLocation>
        <location evidence="1">Cell membrane</location>
        <topology evidence="1">Peripheral membrane protein</topology>
        <orientation evidence="1">Cytoplasmic side</orientation>
    </subcellularLocation>
</comment>
<dbReference type="InterPro" id="IPR012823">
    <property type="entry name" value="Flagell_FliJ"/>
</dbReference>
<evidence type="ECO:0000256" key="8">
    <source>
        <dbReference type="ARBA" id="ARBA00022927"/>
    </source>
</evidence>
<dbReference type="EMBL" id="PPFX01000005">
    <property type="protein sequence ID" value="PNU21119.1"/>
    <property type="molecule type" value="Genomic_DNA"/>
</dbReference>
<keyword evidence="10" id="KW-1006">Bacterial flagellum protein export</keyword>
<dbReference type="Gene3D" id="1.10.287.1700">
    <property type="match status" value="1"/>
</dbReference>
<keyword evidence="11" id="KW-0282">Flagellum</keyword>
<proteinExistence type="inferred from homology"/>
<dbReference type="GO" id="GO:0071973">
    <property type="term" value="P:bacterial-type flagellum-dependent cell motility"/>
    <property type="evidence" value="ECO:0007669"/>
    <property type="project" value="InterPro"/>
</dbReference>
<comment type="caution">
    <text evidence="11">The sequence shown here is derived from an EMBL/GenBank/DDBJ whole genome shotgun (WGS) entry which is preliminary data.</text>
</comment>
<evidence type="ECO:0000256" key="6">
    <source>
        <dbReference type="ARBA" id="ARBA00022500"/>
    </source>
</evidence>
<evidence type="ECO:0000256" key="5">
    <source>
        <dbReference type="ARBA" id="ARBA00022475"/>
    </source>
</evidence>
<comment type="similarity">
    <text evidence="2">Belongs to the FliJ family.</text>
</comment>
<sequence>MGKAFKLQSVLNYRQIIEREAQQVLARALTRQGDLMAQLARQRAELDYLTSDFENRKRQGLSMADLNLYRSHIRYSEQQLRSLEKEFEQSNTEVCRCREELMRSCQDRRMVEKLKQKQAVQTRRENLHRENLSLDEIALRERQGGLA</sequence>
<evidence type="ECO:0000256" key="2">
    <source>
        <dbReference type="ARBA" id="ARBA00010004"/>
    </source>
</evidence>
<organism evidence="11 12">
    <name type="scientific">Geothermobacter hydrogeniphilus</name>
    <dbReference type="NCBI Taxonomy" id="1969733"/>
    <lineage>
        <taxon>Bacteria</taxon>
        <taxon>Pseudomonadati</taxon>
        <taxon>Thermodesulfobacteriota</taxon>
        <taxon>Desulfuromonadia</taxon>
        <taxon>Desulfuromonadales</taxon>
        <taxon>Geothermobacteraceae</taxon>
        <taxon>Geothermobacter</taxon>
    </lineage>
</organism>
<evidence type="ECO:0000313" key="12">
    <source>
        <dbReference type="Proteomes" id="UP000236340"/>
    </source>
</evidence>
<reference evidence="11 12" key="1">
    <citation type="journal article" date="2018" name="Genome Announc.">
        <title>Genome Sequence of Geothermobacter sp. HR-1 Iron Reducer from the Loihi Seamount.</title>
        <authorList>
            <person name="Smith H."/>
            <person name="Abuyen K."/>
            <person name="Tremblay J."/>
            <person name="Savalia P."/>
            <person name="Perez-Rodriguez I."/>
            <person name="Emerson D."/>
            <person name="Tully B."/>
            <person name="Amend J."/>
        </authorList>
    </citation>
    <scope>NUCLEOTIDE SEQUENCE [LARGE SCALE GENOMIC DNA]</scope>
    <source>
        <strain evidence="11 12">HR-1</strain>
    </source>
</reference>
<evidence type="ECO:0000256" key="10">
    <source>
        <dbReference type="ARBA" id="ARBA00023225"/>
    </source>
</evidence>
<dbReference type="Pfam" id="PF02050">
    <property type="entry name" value="FliJ"/>
    <property type="match status" value="1"/>
</dbReference>
<keyword evidence="11" id="KW-0966">Cell projection</keyword>
<dbReference type="GO" id="GO:0005886">
    <property type="term" value="C:plasma membrane"/>
    <property type="evidence" value="ECO:0007669"/>
    <property type="project" value="UniProtKB-SubCell"/>
</dbReference>
<accession>A0A2K2HCX7</accession>
<keyword evidence="9" id="KW-0472">Membrane</keyword>
<dbReference type="Proteomes" id="UP000236340">
    <property type="component" value="Unassembled WGS sequence"/>
</dbReference>